<dbReference type="NCBIfam" id="TIGR01634">
    <property type="entry name" value="tail_P2_I"/>
    <property type="match status" value="1"/>
</dbReference>
<dbReference type="InterPro" id="IPR006521">
    <property type="entry name" value="Tail_protein_I"/>
</dbReference>
<dbReference type="EMBL" id="BAABDG010000010">
    <property type="protein sequence ID" value="GAA3911811.1"/>
    <property type="molecule type" value="Genomic_DNA"/>
</dbReference>
<dbReference type="Pfam" id="PF09684">
    <property type="entry name" value="Tail_P2_I"/>
    <property type="match status" value="1"/>
</dbReference>
<reference evidence="2" key="1">
    <citation type="journal article" date="2019" name="Int. J. Syst. Evol. Microbiol.">
        <title>The Global Catalogue of Microorganisms (GCM) 10K type strain sequencing project: providing services to taxonomists for standard genome sequencing and annotation.</title>
        <authorList>
            <consortium name="The Broad Institute Genomics Platform"/>
            <consortium name="The Broad Institute Genome Sequencing Center for Infectious Disease"/>
            <person name="Wu L."/>
            <person name="Ma J."/>
        </authorList>
    </citation>
    <scope>NUCLEOTIDE SEQUENCE [LARGE SCALE GENOMIC DNA]</scope>
    <source>
        <strain evidence="2">JCM 17201</strain>
    </source>
</reference>
<comment type="caution">
    <text evidence="1">The sequence shown here is derived from an EMBL/GenBank/DDBJ whole genome shotgun (WGS) entry which is preliminary data.</text>
</comment>
<dbReference type="Proteomes" id="UP001499994">
    <property type="component" value="Unassembled WGS sequence"/>
</dbReference>
<name>A0ABP7M4J2_9GAMM</name>
<evidence type="ECO:0000313" key="1">
    <source>
        <dbReference type="EMBL" id="GAA3911811.1"/>
    </source>
</evidence>
<sequence length="176" mass="18885">MNNTLLPPSATPLEVAIATACADAIALEVPLRSLWNPDTCPAALLPYLAWAFSVDRWDASWTEAQKRGAIKDAFYLHKQKGTVSAVKRAVAQYGATATITEWWQEDGTPGTFRLDIGIPDTGMNGATISAIKRMVNLSKPVSRQISNMTFTEQATVTTWCAAALISGSIITIEAGA</sequence>
<dbReference type="RefSeq" id="WP_346082752.1">
    <property type="nucleotide sequence ID" value="NZ_BAABDG010000010.1"/>
</dbReference>
<protein>
    <submittedName>
        <fullName evidence="1">Phage tail protein I</fullName>
    </submittedName>
</protein>
<evidence type="ECO:0000313" key="2">
    <source>
        <dbReference type="Proteomes" id="UP001499994"/>
    </source>
</evidence>
<proteinExistence type="predicted"/>
<gene>
    <name evidence="1" type="ORF">GCM10022405_41260</name>
</gene>
<accession>A0ABP7M4J2</accession>
<keyword evidence="2" id="KW-1185">Reference proteome</keyword>
<organism evidence="1 2">
    <name type="scientific">Gibbsiella dentisursi</name>
    <dbReference type="NCBI Taxonomy" id="796890"/>
    <lineage>
        <taxon>Bacteria</taxon>
        <taxon>Pseudomonadati</taxon>
        <taxon>Pseudomonadota</taxon>
        <taxon>Gammaproteobacteria</taxon>
        <taxon>Enterobacterales</taxon>
        <taxon>Yersiniaceae</taxon>
        <taxon>Gibbsiella</taxon>
    </lineage>
</organism>